<evidence type="ECO:0000313" key="3">
    <source>
        <dbReference type="EMBL" id="REA55704.1"/>
    </source>
</evidence>
<gene>
    <name evidence="3" type="ORF">DSL64_27910</name>
</gene>
<keyword evidence="2" id="KW-0812">Transmembrane</keyword>
<dbReference type="AlphaFoldDB" id="A0A3D8Y2U8"/>
<feature type="transmembrane region" description="Helical" evidence="2">
    <location>
        <begin position="49"/>
        <end position="68"/>
    </location>
</feature>
<dbReference type="EMBL" id="QNUL01000045">
    <property type="protein sequence ID" value="REA55704.1"/>
    <property type="molecule type" value="Genomic_DNA"/>
</dbReference>
<sequence>MKKGRKHINQKLNESYPKPEVPADASWAMMNEMLNAGMPTKNPINWSKFFLLTIACMLIGGLAAYYFWPKTTSDNLRKKTVNRNVEQQNSAGKNVKNRSNTSADSLGHYQDTVFNLKEDLEEINKKPISSERDANHLSLQDNTDKTGLATPAGSNESTTILAKKNKKRNRIDHSSTSERNGEKVDKSEKRVYQTTQSESEQILTKPDSQKSEATTKPRAVRATQNDIFDVELLKNRSVNFKNLLSYPRIRVTPDARNQKAQLNKPPGSLLRNTGIALQWQSAIPFSGTNYFLKSGDNNSAYQLLIPGLSISQSFGQKSAVRFTFLPYGQYFTKDILVSNTNTEQADSSTIVTNQTSLVKTRGWNAGVSYERVVLKNFEIAAGIFIHKQGHSLLSSETVTANDSTSSFQSELINRKYAATDGYTNQYLFTASLEAFYTYRKIQFGTGVFIPLTSMTPIITNVRPLNGKLFIRWRLK</sequence>
<feature type="compositionally biased region" description="Basic and acidic residues" evidence="1">
    <location>
        <begin position="171"/>
        <end position="191"/>
    </location>
</feature>
<protein>
    <submittedName>
        <fullName evidence="3">Uncharacterized protein</fullName>
    </submittedName>
</protein>
<keyword evidence="2" id="KW-1133">Transmembrane helix</keyword>
<comment type="caution">
    <text evidence="3">The sequence shown here is derived from an EMBL/GenBank/DDBJ whole genome shotgun (WGS) entry which is preliminary data.</text>
</comment>
<dbReference type="RefSeq" id="WP_115834263.1">
    <property type="nucleotide sequence ID" value="NZ_QNUL01000045.1"/>
</dbReference>
<feature type="compositionally biased region" description="Polar residues" evidence="1">
    <location>
        <begin position="85"/>
        <end position="104"/>
    </location>
</feature>
<evidence type="ECO:0000256" key="2">
    <source>
        <dbReference type="SAM" id="Phobius"/>
    </source>
</evidence>
<reference evidence="3 4" key="1">
    <citation type="submission" date="2018-07" db="EMBL/GenBank/DDBJ databases">
        <title>Dyadobacter roseus sp. nov., isolated from rose rhizosphere soil.</title>
        <authorList>
            <person name="Chen L."/>
        </authorList>
    </citation>
    <scope>NUCLEOTIDE SEQUENCE [LARGE SCALE GENOMIC DNA]</scope>
    <source>
        <strain evidence="3 4">RS19</strain>
    </source>
</reference>
<keyword evidence="2" id="KW-0472">Membrane</keyword>
<feature type="compositionally biased region" description="Polar residues" evidence="1">
    <location>
        <begin position="192"/>
        <end position="202"/>
    </location>
</feature>
<accession>A0A3D8Y2U8</accession>
<organism evidence="3 4">
    <name type="scientific">Dyadobacter luteus</name>
    <dbReference type="NCBI Taxonomy" id="2259619"/>
    <lineage>
        <taxon>Bacteria</taxon>
        <taxon>Pseudomonadati</taxon>
        <taxon>Bacteroidota</taxon>
        <taxon>Cytophagia</taxon>
        <taxon>Cytophagales</taxon>
        <taxon>Spirosomataceae</taxon>
        <taxon>Dyadobacter</taxon>
    </lineage>
</organism>
<dbReference type="Proteomes" id="UP000256373">
    <property type="component" value="Unassembled WGS sequence"/>
</dbReference>
<name>A0A3D8Y2U8_9BACT</name>
<proteinExistence type="predicted"/>
<feature type="region of interest" description="Disordered" evidence="1">
    <location>
        <begin position="85"/>
        <end position="107"/>
    </location>
</feature>
<evidence type="ECO:0000256" key="1">
    <source>
        <dbReference type="SAM" id="MobiDB-lite"/>
    </source>
</evidence>
<dbReference type="OrthoDB" id="937741at2"/>
<feature type="region of interest" description="Disordered" evidence="1">
    <location>
        <begin position="127"/>
        <end position="219"/>
    </location>
</feature>
<keyword evidence="4" id="KW-1185">Reference proteome</keyword>
<evidence type="ECO:0000313" key="4">
    <source>
        <dbReference type="Proteomes" id="UP000256373"/>
    </source>
</evidence>